<protein>
    <recommendedName>
        <fullName evidence="3">CARD domain-containing protein</fullName>
    </recommendedName>
</protein>
<reference evidence="1" key="1">
    <citation type="submission" date="2021-03" db="EMBL/GenBank/DDBJ databases">
        <authorList>
            <person name="Bekaert M."/>
        </authorList>
    </citation>
    <scope>NUCLEOTIDE SEQUENCE</scope>
</reference>
<evidence type="ECO:0000313" key="2">
    <source>
        <dbReference type="Proteomes" id="UP000683360"/>
    </source>
</evidence>
<proteinExistence type="predicted"/>
<accession>A0A8S3VF08</accession>
<gene>
    <name evidence="1" type="ORF">MEDL_67923</name>
</gene>
<dbReference type="EMBL" id="CAJPWZ010003308">
    <property type="protein sequence ID" value="CAG2256558.1"/>
    <property type="molecule type" value="Genomic_DNA"/>
</dbReference>
<keyword evidence="2" id="KW-1185">Reference proteome</keyword>
<evidence type="ECO:0000313" key="1">
    <source>
        <dbReference type="EMBL" id="CAG2256558.1"/>
    </source>
</evidence>
<dbReference type="OrthoDB" id="10533161at2759"/>
<evidence type="ECO:0008006" key="3">
    <source>
        <dbReference type="Google" id="ProtNLM"/>
    </source>
</evidence>
<dbReference type="AlphaFoldDB" id="A0A8S3VF08"/>
<dbReference type="Proteomes" id="UP000683360">
    <property type="component" value="Unassembled WGS sequence"/>
</dbReference>
<organism evidence="1 2">
    <name type="scientific">Mytilus edulis</name>
    <name type="common">Blue mussel</name>
    <dbReference type="NCBI Taxonomy" id="6550"/>
    <lineage>
        <taxon>Eukaryota</taxon>
        <taxon>Metazoa</taxon>
        <taxon>Spiralia</taxon>
        <taxon>Lophotrochozoa</taxon>
        <taxon>Mollusca</taxon>
        <taxon>Bivalvia</taxon>
        <taxon>Autobranchia</taxon>
        <taxon>Pteriomorphia</taxon>
        <taxon>Mytilida</taxon>
        <taxon>Mytiloidea</taxon>
        <taxon>Mytilidae</taxon>
        <taxon>Mytilinae</taxon>
        <taxon>Mytilus</taxon>
    </lineage>
</organism>
<sequence>MFQRNRDLIEKELYPKDHIDSFLEWFILSPEDHEALRNNEHVRKEMANLFLQKITKPISIEKGAMPCDQELQALIEKRDACRNSIMSKWTYLKENFYPHKNLIDELCSSGLIDDDRERDINEQPRGEQVYLILRNIVRRIDGPERFSKFISLLDKESSFISEKLKETSHKSVRSIFIGEKYCFCGNPCKLEDKAFRDELHLLNVYKDDIVREFYPTDVDTFMDKLVFDVDDHEIICEAETMKIKAWIFYEMIADTKYIQKGSFDCLIFCLRNNPKLKKSRLILADLLFFKSLPIQGHFIEGELKLTVDDLSKDELEHAIFKVVTSSEYQGKEIDGLKLNVKDTKKSSVVVHLQSNGENVKLVVEKGIVEGDLSSFIRHLLNDENIKMHMTQGHKYKVSEFKVATKCESLKLIENFLEDEYDPLPLLKSVFEENAKKYKSVTDLSPQYVTAICQSFKGISKVPERRKRVKQFMDIAEYMIDADTLWKLIVDTANSFSVKKLRDDLHGVNSGSAKRSSIMCELIDCI</sequence>
<name>A0A8S3VF08_MYTED</name>
<dbReference type="InterPro" id="IPR011029">
    <property type="entry name" value="DEATH-like_dom_sf"/>
</dbReference>
<dbReference type="Gene3D" id="1.10.533.10">
    <property type="entry name" value="Death Domain, Fas"/>
    <property type="match status" value="1"/>
</dbReference>
<comment type="caution">
    <text evidence="1">The sequence shown here is derived from an EMBL/GenBank/DDBJ whole genome shotgun (WGS) entry which is preliminary data.</text>
</comment>